<feature type="region of interest" description="Disordered" evidence="4">
    <location>
        <begin position="1"/>
        <end position="40"/>
    </location>
</feature>
<dbReference type="GO" id="GO:0008017">
    <property type="term" value="F:microtubule binding"/>
    <property type="evidence" value="ECO:0007669"/>
    <property type="project" value="InterPro"/>
</dbReference>
<organism evidence="6 7">
    <name type="scientific">Talaromyces stipitatus (strain ATCC 10500 / CBS 375.48 / QM 6759 / NRRL 1006)</name>
    <name type="common">Penicillium stipitatum</name>
    <dbReference type="NCBI Taxonomy" id="441959"/>
    <lineage>
        <taxon>Eukaryota</taxon>
        <taxon>Fungi</taxon>
        <taxon>Dikarya</taxon>
        <taxon>Ascomycota</taxon>
        <taxon>Pezizomycotina</taxon>
        <taxon>Eurotiomycetes</taxon>
        <taxon>Eurotiomycetidae</taxon>
        <taxon>Eurotiales</taxon>
        <taxon>Trichocomaceae</taxon>
        <taxon>Talaromyces</taxon>
        <taxon>Talaromyces sect. Talaromyces</taxon>
    </lineage>
</organism>
<dbReference type="RefSeq" id="XP_002479706.1">
    <property type="nucleotide sequence ID" value="XM_002479661.1"/>
</dbReference>
<dbReference type="PROSITE" id="PS51460">
    <property type="entry name" value="GAR"/>
    <property type="match status" value="1"/>
</dbReference>
<dbReference type="GeneID" id="8107999"/>
<dbReference type="PhylomeDB" id="B8M697"/>
<keyword evidence="3" id="KW-0206">Cytoskeleton</keyword>
<dbReference type="HOGENOM" id="CLU_004583_0_0_1"/>
<protein>
    <submittedName>
        <fullName evidence="6">GAS2 domain protein</fullName>
    </submittedName>
</protein>
<feature type="region of interest" description="Disordered" evidence="4">
    <location>
        <begin position="859"/>
        <end position="947"/>
    </location>
</feature>
<evidence type="ECO:0000256" key="4">
    <source>
        <dbReference type="SAM" id="MobiDB-lite"/>
    </source>
</evidence>
<evidence type="ECO:0000256" key="3">
    <source>
        <dbReference type="ARBA" id="ARBA00023212"/>
    </source>
</evidence>
<proteinExistence type="predicted"/>
<feature type="region of interest" description="Disordered" evidence="4">
    <location>
        <begin position="793"/>
        <end position="830"/>
    </location>
</feature>
<dbReference type="InterPro" id="IPR036534">
    <property type="entry name" value="GAR_dom_sf"/>
</dbReference>
<keyword evidence="2" id="KW-0963">Cytoplasm</keyword>
<dbReference type="STRING" id="441959.B8M697"/>
<feature type="compositionally biased region" description="Basic and acidic residues" evidence="4">
    <location>
        <begin position="1329"/>
        <end position="1343"/>
    </location>
</feature>
<feature type="compositionally biased region" description="Polar residues" evidence="4">
    <location>
        <begin position="885"/>
        <end position="894"/>
    </location>
</feature>
<feature type="compositionally biased region" description="Polar residues" evidence="4">
    <location>
        <begin position="1316"/>
        <end position="1325"/>
    </location>
</feature>
<feature type="compositionally biased region" description="Polar residues" evidence="4">
    <location>
        <begin position="575"/>
        <end position="593"/>
    </location>
</feature>
<feature type="region of interest" description="Disordered" evidence="4">
    <location>
        <begin position="1269"/>
        <end position="1303"/>
    </location>
</feature>
<name>B8M697_TALSN</name>
<accession>B8M697</accession>
<evidence type="ECO:0000256" key="1">
    <source>
        <dbReference type="ARBA" id="ARBA00004245"/>
    </source>
</evidence>
<feature type="compositionally biased region" description="Low complexity" evidence="4">
    <location>
        <begin position="393"/>
        <end position="404"/>
    </location>
</feature>
<feature type="compositionally biased region" description="Polar residues" evidence="4">
    <location>
        <begin position="907"/>
        <end position="920"/>
    </location>
</feature>
<feature type="region of interest" description="Disordered" evidence="4">
    <location>
        <begin position="458"/>
        <end position="493"/>
    </location>
</feature>
<feature type="region of interest" description="Disordered" evidence="4">
    <location>
        <begin position="352"/>
        <end position="418"/>
    </location>
</feature>
<feature type="region of interest" description="Disordered" evidence="4">
    <location>
        <begin position="1187"/>
        <end position="1238"/>
    </location>
</feature>
<feature type="compositionally biased region" description="Polar residues" evidence="4">
    <location>
        <begin position="637"/>
        <end position="653"/>
    </location>
</feature>
<feature type="compositionally biased region" description="Polar residues" evidence="4">
    <location>
        <begin position="859"/>
        <end position="876"/>
    </location>
</feature>
<evidence type="ECO:0000313" key="6">
    <source>
        <dbReference type="EMBL" id="EED19272.1"/>
    </source>
</evidence>
<dbReference type="VEuPathDB" id="FungiDB:TSTA_025870"/>
<feature type="domain" description="GAR" evidence="5">
    <location>
        <begin position="1078"/>
        <end position="1154"/>
    </location>
</feature>
<dbReference type="OMA" id="ATWAFEA"/>
<dbReference type="InParanoid" id="B8M697"/>
<feature type="compositionally biased region" description="Low complexity" evidence="4">
    <location>
        <begin position="468"/>
        <end position="479"/>
    </location>
</feature>
<keyword evidence="7" id="KW-1185">Reference proteome</keyword>
<evidence type="ECO:0000259" key="5">
    <source>
        <dbReference type="PROSITE" id="PS51460"/>
    </source>
</evidence>
<dbReference type="GO" id="GO:0005856">
    <property type="term" value="C:cytoskeleton"/>
    <property type="evidence" value="ECO:0007669"/>
    <property type="project" value="UniProtKB-SubCell"/>
</dbReference>
<dbReference type="Gene3D" id="3.30.920.20">
    <property type="entry name" value="Gas2-like domain"/>
    <property type="match status" value="1"/>
</dbReference>
<feature type="compositionally biased region" description="Polar residues" evidence="4">
    <location>
        <begin position="793"/>
        <end position="813"/>
    </location>
</feature>
<gene>
    <name evidence="6" type="ORF">TSTA_025870</name>
</gene>
<dbReference type="Proteomes" id="UP000001745">
    <property type="component" value="Unassembled WGS sequence"/>
</dbReference>
<dbReference type="EMBL" id="EQ962654">
    <property type="protein sequence ID" value="EED19272.1"/>
    <property type="molecule type" value="Genomic_DNA"/>
</dbReference>
<dbReference type="InterPro" id="IPR003108">
    <property type="entry name" value="GAR_dom"/>
</dbReference>
<feature type="region of interest" description="Disordered" evidence="4">
    <location>
        <begin position="1315"/>
        <end position="1373"/>
    </location>
</feature>
<feature type="region of interest" description="Disordered" evidence="4">
    <location>
        <begin position="538"/>
        <end position="599"/>
    </location>
</feature>
<sequence>MSDSRSLSIPTVRIPPPPSAHSPLRSPKRRQRLPVDEDPLLGKLSPDTILDALAAINAVATNEGYAKDLLTRSISQASAEDRLLGTRAAITAKKLREWLKELQAWQWPKGHDIQHGKGFMSPSKDTMNDTTEFWGSLPAQLVVEHEARLEQIRDGIDSLNVDELKEHIMNVHVPGRSRPSSAHSALSAISAPPFTHIQLSDFTAVITATILRALPTLARLNMLLETWTVRLLVLRQIPDLLSSLDAARTSLDSALLITQESRLNKRYSMIDFTSKREELAELIGTAASRMDTVLDALEGREDSIPETWIDKMDALETNFTTWIQLAEKMTIERAWAFSELKVAQQATIEDEGLQRNVPAMDQPGEDATEEEVHDHVDDSSSPAVNEATRSDGNNNNTAPQNTTPSSREGPTPSTDVVDVNLVVTSVTISLPTVDTMEVPNLPTDEEESIPEITTIETRPSSAEVLPRNADSNNAPAAANHEQTGADPGPHVSELELVHSDGQGSSEVETAIDYEPETSTLPLRLKKSIPILAVIEESLSEDSESQHSSEPGQTHAQPLVQLRPSPISDRRDSDSATEMQTEINPATTENNLESQPVPASPFTISQVDQHSTDLGNDMSSEQSQEHQLQHLEIPAANQTSGDHLSQRDTPSTLRPVTGVIQHPKAGDSDDLDQIRAATAGKSNSDISVPASDADQSSPRRLDFESPQSIMTPSLALEDPAIKGTPQSSLIESSPVKVMGTDSQNFGALLEQNIPIHPDIPVQSIETPSKQDTISHSFQGDNEITSIHSRKISAGGQSYRSTVPFSPAVFSSTSDRTVRERESPQLSSSALQDLETFKHSNDASLPLQRFINDKSDVSYSINHEMTPNSPSSRGNTSRYLREDTESPRFSNRSVSPPANVVPRRAIRGPSSSLMRGTISSLNKVVGTTKRSESDSYNHESERLLSRSRLGSPYDADSPILWRRKSSTSDLLQAPRPHLQNQPSMESIGSYVSSNGTSDMRRRYSFSTDGGSFAIRPVHEADSDLQEKIHSILTSIPGKIRLSNNPARDFDQQSVMSSMSSSKRARLKAQSPFSTPSRAGTPTPSEGFTPSSRQRRTTSHKSEDKTVKVYHLHHRGKTEPTKLFVRTVGEDGERVMVRVGGGWADLGEYLREYVLHHGRQTPSSSNVEVKGLLATSTSPRSTTSAAATVIAQSSPGAPATAINRPGSSLSIHKIRRTSKPSELPELAIDDTENSPENLPLPSFLSTARRSSISSINSVSVSSILGDGSSVYSPHPGSARAPLSHSSTPLGLAGPKPRTRHVSMTPESEAWVEDVIGQARRTSSTNIKPTGQKHTDHRSERELHDSSRMSIRSVSDIPSGGRNKRVVLKGLGSHDRS</sequence>
<comment type="subcellular location">
    <subcellularLocation>
        <location evidence="1">Cytoplasm</location>
        <location evidence="1">Cytoskeleton</location>
    </subcellularLocation>
</comment>
<feature type="compositionally biased region" description="Polar residues" evidence="4">
    <location>
        <begin position="1068"/>
        <end position="1089"/>
    </location>
</feature>
<feature type="region of interest" description="Disordered" evidence="4">
    <location>
        <begin position="637"/>
        <end position="709"/>
    </location>
</feature>
<feature type="compositionally biased region" description="Basic and acidic residues" evidence="4">
    <location>
        <begin position="927"/>
        <end position="942"/>
    </location>
</feature>
<dbReference type="OrthoDB" id="5409589at2759"/>
<dbReference type="SUPFAM" id="SSF143575">
    <property type="entry name" value="GAS2 domain-like"/>
    <property type="match status" value="1"/>
</dbReference>
<evidence type="ECO:0000313" key="7">
    <source>
        <dbReference type="Proteomes" id="UP000001745"/>
    </source>
</evidence>
<evidence type="ECO:0000256" key="2">
    <source>
        <dbReference type="ARBA" id="ARBA00022490"/>
    </source>
</evidence>
<reference evidence="7" key="1">
    <citation type="journal article" date="2015" name="Genome Announc.">
        <title>Genome sequence of the AIDS-associated pathogen Penicillium marneffei (ATCC18224) and its near taxonomic relative Talaromyces stipitatus (ATCC10500).</title>
        <authorList>
            <person name="Nierman W.C."/>
            <person name="Fedorova-Abrams N.D."/>
            <person name="Andrianopoulos A."/>
        </authorList>
    </citation>
    <scope>NUCLEOTIDE SEQUENCE [LARGE SCALE GENOMIC DNA]</scope>
    <source>
        <strain evidence="7">ATCC 10500 / CBS 375.48 / QM 6759 / NRRL 1006</strain>
    </source>
</reference>
<feature type="region of interest" description="Disordered" evidence="4">
    <location>
        <begin position="1037"/>
        <end position="1105"/>
    </location>
</feature>
<dbReference type="eggNOG" id="ENOG502S51C">
    <property type="taxonomic scope" value="Eukaryota"/>
</dbReference>
<dbReference type="Pfam" id="PF02187">
    <property type="entry name" value="GAS2"/>
    <property type="match status" value="1"/>
</dbReference>